<dbReference type="AlphaFoldDB" id="A0A512DNG8"/>
<evidence type="ECO:0000313" key="4">
    <source>
        <dbReference type="Proteomes" id="UP000321523"/>
    </source>
</evidence>
<evidence type="ECO:0000313" key="3">
    <source>
        <dbReference type="EMBL" id="GEO38009.1"/>
    </source>
</evidence>
<dbReference type="OrthoDB" id="7355232at2"/>
<gene>
    <name evidence="3" type="ORF">SAE02_21570</name>
</gene>
<organism evidence="3 4">
    <name type="scientific">Skermanella aerolata</name>
    <dbReference type="NCBI Taxonomy" id="393310"/>
    <lineage>
        <taxon>Bacteria</taxon>
        <taxon>Pseudomonadati</taxon>
        <taxon>Pseudomonadota</taxon>
        <taxon>Alphaproteobacteria</taxon>
        <taxon>Rhodospirillales</taxon>
        <taxon>Azospirillaceae</taxon>
        <taxon>Skermanella</taxon>
    </lineage>
</organism>
<feature type="transmembrane region" description="Helical" evidence="1">
    <location>
        <begin position="49"/>
        <end position="69"/>
    </location>
</feature>
<keyword evidence="1" id="KW-0472">Membrane</keyword>
<name>A0A512DNG8_9PROT</name>
<keyword evidence="1" id="KW-0812">Transmembrane</keyword>
<feature type="transmembrane region" description="Helical" evidence="1">
    <location>
        <begin position="21"/>
        <end position="43"/>
    </location>
</feature>
<keyword evidence="1" id="KW-1133">Transmembrane helix</keyword>
<dbReference type="RefSeq" id="WP_044430840.1">
    <property type="nucleotide sequence ID" value="NZ_BJYZ01000008.1"/>
</dbReference>
<dbReference type="InterPro" id="IPR009936">
    <property type="entry name" value="DUF1468"/>
</dbReference>
<dbReference type="Proteomes" id="UP000321523">
    <property type="component" value="Unassembled WGS sequence"/>
</dbReference>
<sequence>MSVDVSRTLKQRRKAQLGADLIIPVLAAGFTLYYLISSFNLVWEARANGTVVGVTLLVLIAIQVARVVVQLRNGTGSLGFGDFAQWTPAQGQRLMLIAALIVFVMTIPWLGTTLGLFAVMLAAMWILGVRSPATLLGVAVGVSATVYIVFIVLLGARFPAGPIENGLAPLFGGGI</sequence>
<evidence type="ECO:0000259" key="2">
    <source>
        <dbReference type="Pfam" id="PF07331"/>
    </source>
</evidence>
<accession>A0A512DNG8</accession>
<dbReference type="EMBL" id="BJYZ01000008">
    <property type="protein sequence ID" value="GEO38009.1"/>
    <property type="molecule type" value="Genomic_DNA"/>
</dbReference>
<feature type="domain" description="DUF1468" evidence="2">
    <location>
        <begin position="43"/>
        <end position="159"/>
    </location>
</feature>
<dbReference type="Pfam" id="PF07331">
    <property type="entry name" value="TctB"/>
    <property type="match status" value="1"/>
</dbReference>
<evidence type="ECO:0000256" key="1">
    <source>
        <dbReference type="SAM" id="Phobius"/>
    </source>
</evidence>
<proteinExistence type="predicted"/>
<reference evidence="3 4" key="1">
    <citation type="submission" date="2019-07" db="EMBL/GenBank/DDBJ databases">
        <title>Whole genome shotgun sequence of Skermanella aerolata NBRC 106429.</title>
        <authorList>
            <person name="Hosoyama A."/>
            <person name="Uohara A."/>
            <person name="Ohji S."/>
            <person name="Ichikawa N."/>
        </authorList>
    </citation>
    <scope>NUCLEOTIDE SEQUENCE [LARGE SCALE GENOMIC DNA]</scope>
    <source>
        <strain evidence="3 4">NBRC 106429</strain>
    </source>
</reference>
<comment type="caution">
    <text evidence="3">The sequence shown here is derived from an EMBL/GenBank/DDBJ whole genome shotgun (WGS) entry which is preliminary data.</text>
</comment>
<protein>
    <recommendedName>
        <fullName evidence="2">DUF1468 domain-containing protein</fullName>
    </recommendedName>
</protein>
<keyword evidence="4" id="KW-1185">Reference proteome</keyword>
<feature type="transmembrane region" description="Helical" evidence="1">
    <location>
        <begin position="133"/>
        <end position="156"/>
    </location>
</feature>
<feature type="transmembrane region" description="Helical" evidence="1">
    <location>
        <begin position="94"/>
        <end position="127"/>
    </location>
</feature>